<evidence type="ECO:0000256" key="8">
    <source>
        <dbReference type="ARBA" id="ARBA00022741"/>
    </source>
</evidence>
<organism evidence="16 17">
    <name type="scientific">Pseudothermotoga thermarum DSM 5069</name>
    <dbReference type="NCBI Taxonomy" id="688269"/>
    <lineage>
        <taxon>Bacteria</taxon>
        <taxon>Thermotogati</taxon>
        <taxon>Thermotogota</taxon>
        <taxon>Thermotogae</taxon>
        <taxon>Thermotogales</taxon>
        <taxon>Thermotogaceae</taxon>
        <taxon>Pseudothermotoga</taxon>
    </lineage>
</organism>
<dbReference type="AlphaFoldDB" id="F7YXM7"/>
<dbReference type="PANTHER" id="PTHR11406">
    <property type="entry name" value="PHOSPHOGLYCERATE KINASE"/>
    <property type="match status" value="1"/>
</dbReference>
<dbReference type="EC" id="2.7.2.3" evidence="5 11"/>
<keyword evidence="10 11" id="KW-0067">ATP-binding</keyword>
<evidence type="ECO:0000256" key="10">
    <source>
        <dbReference type="ARBA" id="ARBA00022840"/>
    </source>
</evidence>
<dbReference type="Gene3D" id="3.40.50.1260">
    <property type="entry name" value="Phosphoglycerate kinase, N-terminal domain"/>
    <property type="match status" value="2"/>
</dbReference>
<dbReference type="PIRSF" id="PIRSF000724">
    <property type="entry name" value="Pgk"/>
    <property type="match status" value="1"/>
</dbReference>
<dbReference type="Pfam" id="PF00162">
    <property type="entry name" value="PGK"/>
    <property type="match status" value="1"/>
</dbReference>
<dbReference type="FunFam" id="3.40.50.1260:FF:000003">
    <property type="entry name" value="Phosphoglycerate kinase"/>
    <property type="match status" value="1"/>
</dbReference>
<feature type="binding site" evidence="11 13">
    <location>
        <position position="324"/>
    </location>
    <ligand>
        <name>ATP</name>
        <dbReference type="ChEBI" id="CHEBI:30616"/>
    </ligand>
</feature>
<dbReference type="GO" id="GO:0006096">
    <property type="term" value="P:glycolytic process"/>
    <property type="evidence" value="ECO:0007669"/>
    <property type="project" value="UniProtKB-UniRule"/>
</dbReference>
<feature type="binding site" evidence="11 13">
    <location>
        <position position="293"/>
    </location>
    <ligand>
        <name>ATP</name>
        <dbReference type="ChEBI" id="CHEBI:30616"/>
    </ligand>
</feature>
<name>F7YXM7_9THEM</name>
<feature type="binding site" evidence="11 13">
    <location>
        <begin position="350"/>
        <end position="353"/>
    </location>
    <ligand>
        <name>ATP</name>
        <dbReference type="ChEBI" id="CHEBI:30616"/>
    </ligand>
</feature>
<dbReference type="GO" id="GO:0043531">
    <property type="term" value="F:ADP binding"/>
    <property type="evidence" value="ECO:0007669"/>
    <property type="project" value="TreeGrafter"/>
</dbReference>
<feature type="binding site" evidence="12">
    <location>
        <position position="37"/>
    </location>
    <ligand>
        <name>(2R)-3-phosphoglycerate</name>
        <dbReference type="ChEBI" id="CHEBI:58272"/>
    </ligand>
</feature>
<dbReference type="FunFam" id="3.40.50.1260:FF:000006">
    <property type="entry name" value="Phosphoglycerate kinase"/>
    <property type="match status" value="1"/>
</dbReference>
<sequence>MKKMTIRDVDLAGKTVIMRVDFNVPLDKDGKVADDTRIRAALPTIEYAVKNGAKVILLSHLGRPKGPDPKYSMKPVAEHLKNISNLNVIFVPQLYGDEVKEAVKNMKPGDVLVLENTRFHPGEEKNDLELARAWAELADIHVNDAFGTAHRAHASNVGIASFIPSVAGFLMEKEIEFLSKVTYEPEHPYVVVLGGAKVSDKIGVITNLLNKADKLLIGGAMMFTFLKAQGFSVGSSLVEDDKLELAKDIMRMAKEKGVELVLPVDAVIAQKMEPGVEKKVVKISEGIPEGWMGLDIGPETVSLFEKAMEGAKTVVWNGPMGVFEIDDFAEGTKKVAEIIAKVKGTTVIGGGDTAAAVAKFGLESAYSHVSTGGGASLEFLEGKELPGIKSIADKKK</sequence>
<comment type="subunit">
    <text evidence="4 11">Monomer.</text>
</comment>
<evidence type="ECO:0000256" key="5">
    <source>
        <dbReference type="ARBA" id="ARBA00013061"/>
    </source>
</evidence>
<evidence type="ECO:0000256" key="9">
    <source>
        <dbReference type="ARBA" id="ARBA00022777"/>
    </source>
</evidence>
<evidence type="ECO:0000256" key="12">
    <source>
        <dbReference type="PIRSR" id="PIRSR000724-1"/>
    </source>
</evidence>
<dbReference type="InterPro" id="IPR015911">
    <property type="entry name" value="Phosphoglycerate_kinase_CS"/>
</dbReference>
<dbReference type="SUPFAM" id="SSF53748">
    <property type="entry name" value="Phosphoglycerate kinase"/>
    <property type="match status" value="1"/>
</dbReference>
<dbReference type="CDD" id="cd00318">
    <property type="entry name" value="Phosphoglycerate_kinase"/>
    <property type="match status" value="1"/>
</dbReference>
<dbReference type="EMBL" id="CP002351">
    <property type="protein sequence ID" value="AEH50670.1"/>
    <property type="molecule type" value="Genomic_DNA"/>
</dbReference>
<dbReference type="HAMAP" id="MF_00145">
    <property type="entry name" value="Phosphoglyc_kinase"/>
    <property type="match status" value="1"/>
</dbReference>
<dbReference type="InterPro" id="IPR001576">
    <property type="entry name" value="Phosphoglycerate_kinase"/>
</dbReference>
<dbReference type="UniPathway" id="UPA00109">
    <property type="reaction ID" value="UER00185"/>
</dbReference>
<dbReference type="OrthoDB" id="9808460at2"/>
<protein>
    <recommendedName>
        <fullName evidence="6 11">Phosphoglycerate kinase</fullName>
        <ecNumber evidence="5 11">2.7.2.3</ecNumber>
    </recommendedName>
</protein>
<feature type="binding site" evidence="11 13">
    <location>
        <position position="201"/>
    </location>
    <ligand>
        <name>ATP</name>
        <dbReference type="ChEBI" id="CHEBI:30616"/>
    </ligand>
</feature>
<evidence type="ECO:0000313" key="16">
    <source>
        <dbReference type="EMBL" id="AEH50670.1"/>
    </source>
</evidence>
<evidence type="ECO:0000256" key="1">
    <source>
        <dbReference type="ARBA" id="ARBA00000642"/>
    </source>
</evidence>
<proteinExistence type="inferred from homology"/>
<gene>
    <name evidence="11" type="primary">pgk</name>
    <name evidence="16" type="ORF">Theth_0582</name>
</gene>
<evidence type="ECO:0000313" key="17">
    <source>
        <dbReference type="Proteomes" id="UP000006804"/>
    </source>
</evidence>
<feature type="binding site" evidence="11">
    <location>
        <position position="37"/>
    </location>
    <ligand>
        <name>substrate</name>
    </ligand>
</feature>
<evidence type="ECO:0000256" key="14">
    <source>
        <dbReference type="RuleBase" id="RU000532"/>
    </source>
</evidence>
<keyword evidence="7 11" id="KW-0808">Transferase</keyword>
<comment type="subcellular location">
    <subcellularLocation>
        <location evidence="11 15">Cytoplasm</location>
    </subcellularLocation>
</comment>
<feature type="binding site" evidence="12">
    <location>
        <position position="151"/>
    </location>
    <ligand>
        <name>(2R)-3-phosphoglycerate</name>
        <dbReference type="ChEBI" id="CHEBI:58272"/>
    </ligand>
</feature>
<keyword evidence="11 15" id="KW-0324">Glycolysis</keyword>
<evidence type="ECO:0000256" key="7">
    <source>
        <dbReference type="ARBA" id="ARBA00022679"/>
    </source>
</evidence>
<evidence type="ECO:0000256" key="6">
    <source>
        <dbReference type="ARBA" id="ARBA00016471"/>
    </source>
</evidence>
<feature type="binding site" evidence="11 12">
    <location>
        <begin position="21"/>
        <end position="23"/>
    </location>
    <ligand>
        <name>substrate</name>
    </ligand>
</feature>
<feature type="binding site" evidence="12">
    <location>
        <position position="118"/>
    </location>
    <ligand>
        <name>(2R)-3-phosphoglycerate</name>
        <dbReference type="ChEBI" id="CHEBI:58272"/>
    </ligand>
</feature>
<comment type="similarity">
    <text evidence="3 11 14">Belongs to the phosphoglycerate kinase family.</text>
</comment>
<evidence type="ECO:0000256" key="4">
    <source>
        <dbReference type="ARBA" id="ARBA00011245"/>
    </source>
</evidence>
<dbReference type="PROSITE" id="PS00111">
    <property type="entry name" value="PGLYCERATE_KINASE"/>
    <property type="match status" value="1"/>
</dbReference>
<keyword evidence="11" id="KW-0963">Cytoplasm</keyword>
<dbReference type="Proteomes" id="UP000006804">
    <property type="component" value="Chromosome"/>
</dbReference>
<dbReference type="GO" id="GO:0005829">
    <property type="term" value="C:cytosol"/>
    <property type="evidence" value="ECO:0007669"/>
    <property type="project" value="TreeGrafter"/>
</dbReference>
<comment type="catalytic activity">
    <reaction evidence="1 11 14">
        <text>(2R)-3-phosphoglycerate + ATP = (2R)-3-phospho-glyceroyl phosphate + ADP</text>
        <dbReference type="Rhea" id="RHEA:14801"/>
        <dbReference type="ChEBI" id="CHEBI:30616"/>
        <dbReference type="ChEBI" id="CHEBI:57604"/>
        <dbReference type="ChEBI" id="CHEBI:58272"/>
        <dbReference type="ChEBI" id="CHEBI:456216"/>
        <dbReference type="EC" id="2.7.2.3"/>
    </reaction>
</comment>
<dbReference type="GO" id="GO:0004618">
    <property type="term" value="F:phosphoglycerate kinase activity"/>
    <property type="evidence" value="ECO:0007669"/>
    <property type="project" value="UniProtKB-UniRule"/>
</dbReference>
<dbReference type="STRING" id="688269.Theth_0582"/>
<evidence type="ECO:0000256" key="3">
    <source>
        <dbReference type="ARBA" id="ARBA00008982"/>
    </source>
</evidence>
<evidence type="ECO:0000256" key="13">
    <source>
        <dbReference type="PIRSR" id="PIRSR000724-2"/>
    </source>
</evidence>
<dbReference type="HOGENOM" id="CLU_025427_0_2_0"/>
<accession>F7YXM7</accession>
<dbReference type="KEGG" id="tta:Theth_0582"/>
<dbReference type="RefSeq" id="WP_013931893.1">
    <property type="nucleotide sequence ID" value="NC_015707.1"/>
</dbReference>
<feature type="binding site" evidence="11">
    <location>
        <position position="118"/>
    </location>
    <ligand>
        <name>substrate</name>
    </ligand>
</feature>
<dbReference type="GO" id="GO:0006094">
    <property type="term" value="P:gluconeogenesis"/>
    <property type="evidence" value="ECO:0007669"/>
    <property type="project" value="TreeGrafter"/>
</dbReference>
<feature type="binding site" evidence="11">
    <location>
        <position position="151"/>
    </location>
    <ligand>
        <name>substrate</name>
    </ligand>
</feature>
<evidence type="ECO:0000256" key="11">
    <source>
        <dbReference type="HAMAP-Rule" id="MF_00145"/>
    </source>
</evidence>
<dbReference type="PANTHER" id="PTHR11406:SF23">
    <property type="entry name" value="PHOSPHOGLYCERATE KINASE 1, CHLOROPLASTIC-RELATED"/>
    <property type="match status" value="1"/>
</dbReference>
<comment type="pathway">
    <text evidence="2 11 15">Carbohydrate degradation; glycolysis; pyruvate from D-glyceraldehyde 3-phosphate: step 2/5.</text>
</comment>
<evidence type="ECO:0000256" key="15">
    <source>
        <dbReference type="RuleBase" id="RU000695"/>
    </source>
</evidence>
<keyword evidence="9 11" id="KW-0418">Kinase</keyword>
<dbReference type="PATRIC" id="fig|688269.3.peg.604"/>
<feature type="binding site" evidence="11 12">
    <location>
        <begin position="60"/>
        <end position="63"/>
    </location>
    <ligand>
        <name>substrate</name>
    </ligand>
</feature>
<dbReference type="eggNOG" id="COG0126">
    <property type="taxonomic scope" value="Bacteria"/>
</dbReference>
<dbReference type="PRINTS" id="PR00477">
    <property type="entry name" value="PHGLYCKINASE"/>
</dbReference>
<reference evidence="16 17" key="1">
    <citation type="submission" date="2010-11" db="EMBL/GenBank/DDBJ databases">
        <title>The complete genome of Thermotoga thermarum DSM 5069.</title>
        <authorList>
            <consortium name="US DOE Joint Genome Institute (JGI-PGF)"/>
            <person name="Lucas S."/>
            <person name="Copeland A."/>
            <person name="Lapidus A."/>
            <person name="Bruce D."/>
            <person name="Goodwin L."/>
            <person name="Pitluck S."/>
            <person name="Kyrpides N."/>
            <person name="Mavromatis K."/>
            <person name="Ivanova N."/>
            <person name="Zeytun A."/>
            <person name="Brettin T."/>
            <person name="Detter J.C."/>
            <person name="Tapia R."/>
            <person name="Han C."/>
            <person name="Land M."/>
            <person name="Hauser L."/>
            <person name="Markowitz V."/>
            <person name="Cheng J.-F."/>
            <person name="Hugenholtz P."/>
            <person name="Woyke T."/>
            <person name="Wu D."/>
            <person name="Spring S."/>
            <person name="Schroeder M."/>
            <person name="Brambilla E."/>
            <person name="Klenk H.-P."/>
            <person name="Eisen J.A."/>
        </authorList>
    </citation>
    <scope>NUCLEOTIDE SEQUENCE [LARGE SCALE GENOMIC DNA]</scope>
    <source>
        <strain evidence="16 17">DSM 5069</strain>
    </source>
</reference>
<keyword evidence="17" id="KW-1185">Reference proteome</keyword>
<dbReference type="GO" id="GO:0005524">
    <property type="term" value="F:ATP binding"/>
    <property type="evidence" value="ECO:0007669"/>
    <property type="project" value="UniProtKB-KW"/>
</dbReference>
<dbReference type="InterPro" id="IPR015824">
    <property type="entry name" value="Phosphoglycerate_kinase_N"/>
</dbReference>
<keyword evidence="8 11" id="KW-0547">Nucleotide-binding</keyword>
<dbReference type="InterPro" id="IPR036043">
    <property type="entry name" value="Phosphoglycerate_kinase_sf"/>
</dbReference>
<evidence type="ECO:0000256" key="2">
    <source>
        <dbReference type="ARBA" id="ARBA00004838"/>
    </source>
</evidence>